<feature type="region of interest" description="Disordered" evidence="1">
    <location>
        <begin position="1"/>
        <end position="35"/>
    </location>
</feature>
<name>A0A1A0DDA7_ACEPA</name>
<evidence type="ECO:0000313" key="2">
    <source>
        <dbReference type="EMBL" id="OAZ73079.1"/>
    </source>
</evidence>
<organism evidence="2 3">
    <name type="scientific">Acetobacter pasteurianus</name>
    <name type="common">Acetobacter turbidans</name>
    <dbReference type="NCBI Taxonomy" id="438"/>
    <lineage>
        <taxon>Bacteria</taxon>
        <taxon>Pseudomonadati</taxon>
        <taxon>Pseudomonadota</taxon>
        <taxon>Alphaproteobacteria</taxon>
        <taxon>Acetobacterales</taxon>
        <taxon>Acetobacteraceae</taxon>
        <taxon>Acetobacter</taxon>
    </lineage>
</organism>
<sequence length="35" mass="3746">MLTKNTAAETDAGSSTYVQITEQEQEPAAEHLLAP</sequence>
<reference evidence="2 3" key="1">
    <citation type="submission" date="2016-05" db="EMBL/GenBank/DDBJ databases">
        <title>Genome sequencing of Acetobacter pasteurianus strain SRCM100623.</title>
        <authorList>
            <person name="Song Y.R."/>
        </authorList>
    </citation>
    <scope>NUCLEOTIDE SEQUENCE [LARGE SCALE GENOMIC DNA]</scope>
    <source>
        <strain evidence="2 3">SRCM100623</strain>
    </source>
</reference>
<gene>
    <name evidence="2" type="ORF">SRCM100623_01624</name>
</gene>
<dbReference type="AlphaFoldDB" id="A0A1A0DDA7"/>
<protein>
    <submittedName>
        <fullName evidence="2">Uncharacterized protein</fullName>
    </submittedName>
</protein>
<feature type="compositionally biased region" description="Polar residues" evidence="1">
    <location>
        <begin position="1"/>
        <end position="22"/>
    </location>
</feature>
<evidence type="ECO:0000313" key="3">
    <source>
        <dbReference type="Proteomes" id="UP000093796"/>
    </source>
</evidence>
<accession>A0A1A0DDA7</accession>
<evidence type="ECO:0000256" key="1">
    <source>
        <dbReference type="SAM" id="MobiDB-lite"/>
    </source>
</evidence>
<proteinExistence type="predicted"/>
<dbReference type="Proteomes" id="UP000093796">
    <property type="component" value="Unassembled WGS sequence"/>
</dbReference>
<comment type="caution">
    <text evidence="2">The sequence shown here is derived from an EMBL/GenBank/DDBJ whole genome shotgun (WGS) entry which is preliminary data.</text>
</comment>
<dbReference type="EMBL" id="LYUD01000099">
    <property type="protein sequence ID" value="OAZ73079.1"/>
    <property type="molecule type" value="Genomic_DNA"/>
</dbReference>